<comment type="subcellular location">
    <subcellularLocation>
        <location evidence="1">Cell membrane</location>
        <topology evidence="1">Multi-pass membrane protein</topology>
    </subcellularLocation>
    <subcellularLocation>
        <location evidence="6">Membrane</location>
        <topology evidence="6">Multi-pass membrane protein</topology>
    </subcellularLocation>
</comment>
<dbReference type="OrthoDB" id="9809716at2"/>
<feature type="transmembrane region" description="Helical" evidence="7">
    <location>
        <begin position="127"/>
        <end position="150"/>
    </location>
</feature>
<dbReference type="GO" id="GO:0005886">
    <property type="term" value="C:plasma membrane"/>
    <property type="evidence" value="ECO:0007669"/>
    <property type="project" value="UniProtKB-SubCell"/>
</dbReference>
<dbReference type="InterPro" id="IPR002898">
    <property type="entry name" value="MotA_ExbB_proton_chnl"/>
</dbReference>
<dbReference type="Proteomes" id="UP000315440">
    <property type="component" value="Unassembled WGS sequence"/>
</dbReference>
<dbReference type="InterPro" id="IPR050790">
    <property type="entry name" value="ExbB/TolQ_transport"/>
</dbReference>
<keyword evidence="10" id="KW-1185">Reference proteome</keyword>
<evidence type="ECO:0000256" key="1">
    <source>
        <dbReference type="ARBA" id="ARBA00004651"/>
    </source>
</evidence>
<evidence type="ECO:0000256" key="5">
    <source>
        <dbReference type="ARBA" id="ARBA00023136"/>
    </source>
</evidence>
<evidence type="ECO:0000256" key="6">
    <source>
        <dbReference type="RuleBase" id="RU004057"/>
    </source>
</evidence>
<comment type="similarity">
    <text evidence="6">Belongs to the exbB/tolQ family.</text>
</comment>
<comment type="caution">
    <text evidence="9">The sequence shown here is derived from an EMBL/GenBank/DDBJ whole genome shotgun (WGS) entry which is preliminary data.</text>
</comment>
<organism evidence="9 10">
    <name type="scientific">Pseudobythopirellula maris</name>
    <dbReference type="NCBI Taxonomy" id="2527991"/>
    <lineage>
        <taxon>Bacteria</taxon>
        <taxon>Pseudomonadati</taxon>
        <taxon>Planctomycetota</taxon>
        <taxon>Planctomycetia</taxon>
        <taxon>Pirellulales</taxon>
        <taxon>Lacipirellulaceae</taxon>
        <taxon>Pseudobythopirellula</taxon>
    </lineage>
</organism>
<proteinExistence type="inferred from homology"/>
<name>A0A5C5ZV53_9BACT</name>
<evidence type="ECO:0000256" key="7">
    <source>
        <dbReference type="SAM" id="Phobius"/>
    </source>
</evidence>
<protein>
    <submittedName>
        <fullName evidence="9">Biopolymer transport protein ExbB</fullName>
    </submittedName>
</protein>
<keyword evidence="4 7" id="KW-1133">Transmembrane helix</keyword>
<dbReference type="PANTHER" id="PTHR30625:SF17">
    <property type="entry name" value="TOLQ-RELATED"/>
    <property type="match status" value="1"/>
</dbReference>
<keyword evidence="6" id="KW-0813">Transport</keyword>
<evidence type="ECO:0000313" key="9">
    <source>
        <dbReference type="EMBL" id="TWT90928.1"/>
    </source>
</evidence>
<sequence>MVPPLPLAQASDDGLLDIVLAGGPVGMAIMALLAALSMTALALVVEHALTIRRGVLAPPGVDDELVRAMRAGDLAAAARACDSQPCFLSAVTRAGLSEADAGWPAVEKGMEDAAGDQTARLLRKIEYLSVIGNIAPMVGLLGTVVGMLLAFREVAQTDGAATASQLASGIYQALVTTVAGLLVAIPALGAFAVFRNRVDGLASETAHRALQLLKPLKRGGVMRPKDQQPARQ</sequence>
<dbReference type="Pfam" id="PF01618">
    <property type="entry name" value="MotA_ExbB"/>
    <property type="match status" value="1"/>
</dbReference>
<accession>A0A5C5ZV53</accession>
<reference evidence="9 10" key="1">
    <citation type="submission" date="2019-02" db="EMBL/GenBank/DDBJ databases">
        <title>Deep-cultivation of Planctomycetes and their phenomic and genomic characterization uncovers novel biology.</title>
        <authorList>
            <person name="Wiegand S."/>
            <person name="Jogler M."/>
            <person name="Boedeker C."/>
            <person name="Pinto D."/>
            <person name="Vollmers J."/>
            <person name="Rivas-Marin E."/>
            <person name="Kohn T."/>
            <person name="Peeters S.H."/>
            <person name="Heuer A."/>
            <person name="Rast P."/>
            <person name="Oberbeckmann S."/>
            <person name="Bunk B."/>
            <person name="Jeske O."/>
            <person name="Meyerdierks A."/>
            <person name="Storesund J.E."/>
            <person name="Kallscheuer N."/>
            <person name="Luecker S."/>
            <person name="Lage O.M."/>
            <person name="Pohl T."/>
            <person name="Merkel B.J."/>
            <person name="Hornburger P."/>
            <person name="Mueller R.-W."/>
            <person name="Bruemmer F."/>
            <person name="Labrenz M."/>
            <person name="Spormann A.M."/>
            <person name="Op Den Camp H."/>
            <person name="Overmann J."/>
            <person name="Amann R."/>
            <person name="Jetten M.S.M."/>
            <person name="Mascher T."/>
            <person name="Medema M.H."/>
            <person name="Devos D.P."/>
            <person name="Kaster A.-K."/>
            <person name="Ovreas L."/>
            <person name="Rohde M."/>
            <person name="Galperin M.Y."/>
            <person name="Jogler C."/>
        </authorList>
    </citation>
    <scope>NUCLEOTIDE SEQUENCE [LARGE SCALE GENOMIC DNA]</scope>
    <source>
        <strain evidence="9 10">Mal64</strain>
    </source>
</reference>
<dbReference type="AlphaFoldDB" id="A0A5C5ZV53"/>
<feature type="domain" description="MotA/TolQ/ExbB proton channel" evidence="8">
    <location>
        <begin position="91"/>
        <end position="203"/>
    </location>
</feature>
<keyword evidence="3 7" id="KW-0812">Transmembrane</keyword>
<dbReference type="PANTHER" id="PTHR30625">
    <property type="entry name" value="PROTEIN TOLQ"/>
    <property type="match status" value="1"/>
</dbReference>
<evidence type="ECO:0000256" key="3">
    <source>
        <dbReference type="ARBA" id="ARBA00022692"/>
    </source>
</evidence>
<evidence type="ECO:0000313" key="10">
    <source>
        <dbReference type="Proteomes" id="UP000315440"/>
    </source>
</evidence>
<evidence type="ECO:0000256" key="4">
    <source>
        <dbReference type="ARBA" id="ARBA00022989"/>
    </source>
</evidence>
<evidence type="ECO:0000259" key="8">
    <source>
        <dbReference type="Pfam" id="PF01618"/>
    </source>
</evidence>
<keyword evidence="5 7" id="KW-0472">Membrane</keyword>
<keyword evidence="6" id="KW-0653">Protein transport</keyword>
<dbReference type="GO" id="GO:0017038">
    <property type="term" value="P:protein import"/>
    <property type="evidence" value="ECO:0007669"/>
    <property type="project" value="TreeGrafter"/>
</dbReference>
<dbReference type="RefSeq" id="WP_146398240.1">
    <property type="nucleotide sequence ID" value="NZ_SJPQ01000001.1"/>
</dbReference>
<keyword evidence="2" id="KW-1003">Cell membrane</keyword>
<gene>
    <name evidence="9" type="primary">exbB_1</name>
    <name evidence="9" type="ORF">Mal64_13270</name>
</gene>
<evidence type="ECO:0000256" key="2">
    <source>
        <dbReference type="ARBA" id="ARBA00022475"/>
    </source>
</evidence>
<feature type="transmembrane region" description="Helical" evidence="7">
    <location>
        <begin position="170"/>
        <end position="194"/>
    </location>
</feature>
<dbReference type="EMBL" id="SJPQ01000001">
    <property type="protein sequence ID" value="TWT90928.1"/>
    <property type="molecule type" value="Genomic_DNA"/>
</dbReference>
<feature type="transmembrane region" description="Helical" evidence="7">
    <location>
        <begin position="20"/>
        <end position="45"/>
    </location>
</feature>